<keyword evidence="3" id="KW-1185">Reference proteome</keyword>
<gene>
    <name evidence="2" type="ORF">JAAARDRAFT_79682</name>
</gene>
<dbReference type="Proteomes" id="UP000027265">
    <property type="component" value="Unassembled WGS sequence"/>
</dbReference>
<evidence type="ECO:0000313" key="3">
    <source>
        <dbReference type="Proteomes" id="UP000027265"/>
    </source>
</evidence>
<dbReference type="HOGENOM" id="CLU_821497_0_0_1"/>
<evidence type="ECO:0000256" key="1">
    <source>
        <dbReference type="SAM" id="MobiDB-lite"/>
    </source>
</evidence>
<dbReference type="InParanoid" id="A0A067PWP9"/>
<proteinExistence type="predicted"/>
<protein>
    <submittedName>
        <fullName evidence="2">Uncharacterized protein</fullName>
    </submittedName>
</protein>
<dbReference type="EMBL" id="KL197724">
    <property type="protein sequence ID" value="KDQ55707.1"/>
    <property type="molecule type" value="Genomic_DNA"/>
</dbReference>
<name>A0A067PWP9_9AGAM</name>
<organism evidence="2 3">
    <name type="scientific">Jaapia argillacea MUCL 33604</name>
    <dbReference type="NCBI Taxonomy" id="933084"/>
    <lineage>
        <taxon>Eukaryota</taxon>
        <taxon>Fungi</taxon>
        <taxon>Dikarya</taxon>
        <taxon>Basidiomycota</taxon>
        <taxon>Agaricomycotina</taxon>
        <taxon>Agaricomycetes</taxon>
        <taxon>Agaricomycetidae</taxon>
        <taxon>Jaapiales</taxon>
        <taxon>Jaapiaceae</taxon>
        <taxon>Jaapia</taxon>
    </lineage>
</organism>
<sequence length="338" mass="37649">MDRRPSESKDEVPEPSSGRFSRRLPVSADQLSIVTGTDSTISNFPGVGRTLDRMLSRAGGWAEKSLTKVARRIILTPDRLLLRILRTVSEAFCNRCSQPLMKLVDECLRRPGEPPDPTSLIPHLGAHLLACSNCGLCRYLHFMYHADDDKSVVEDCKKLVEYLRGTTVRPSNRTAALYYTSVLLCFRPDLKSIFVSLRCAETLQSFIKDNLLFVGDDPRIEYAITVAQQAASILDSSSIISRDDIFDDMLGDLLKISSSIESHRNNITAQSTTIEWQSSLTEGVLRSLEVTKDAISMLLHLDHSLASDEVVAESEASTALPLRRIHPQCTAPQFRDVL</sequence>
<evidence type="ECO:0000313" key="2">
    <source>
        <dbReference type="EMBL" id="KDQ55707.1"/>
    </source>
</evidence>
<feature type="compositionally biased region" description="Basic and acidic residues" evidence="1">
    <location>
        <begin position="1"/>
        <end position="12"/>
    </location>
</feature>
<reference evidence="3" key="1">
    <citation type="journal article" date="2014" name="Proc. Natl. Acad. Sci. U.S.A.">
        <title>Extensive sampling of basidiomycete genomes demonstrates inadequacy of the white-rot/brown-rot paradigm for wood decay fungi.</title>
        <authorList>
            <person name="Riley R."/>
            <person name="Salamov A.A."/>
            <person name="Brown D.W."/>
            <person name="Nagy L.G."/>
            <person name="Floudas D."/>
            <person name="Held B.W."/>
            <person name="Levasseur A."/>
            <person name="Lombard V."/>
            <person name="Morin E."/>
            <person name="Otillar R."/>
            <person name="Lindquist E.A."/>
            <person name="Sun H."/>
            <person name="LaButti K.M."/>
            <person name="Schmutz J."/>
            <person name="Jabbour D."/>
            <person name="Luo H."/>
            <person name="Baker S.E."/>
            <person name="Pisabarro A.G."/>
            <person name="Walton J.D."/>
            <person name="Blanchette R.A."/>
            <person name="Henrissat B."/>
            <person name="Martin F."/>
            <person name="Cullen D."/>
            <person name="Hibbett D.S."/>
            <person name="Grigoriev I.V."/>
        </authorList>
    </citation>
    <scope>NUCLEOTIDE SEQUENCE [LARGE SCALE GENOMIC DNA]</scope>
    <source>
        <strain evidence="3">MUCL 33604</strain>
    </source>
</reference>
<feature type="region of interest" description="Disordered" evidence="1">
    <location>
        <begin position="1"/>
        <end position="21"/>
    </location>
</feature>
<dbReference type="AlphaFoldDB" id="A0A067PWP9"/>
<accession>A0A067PWP9</accession>